<feature type="region of interest" description="Disordered" evidence="1">
    <location>
        <begin position="1"/>
        <end position="24"/>
    </location>
</feature>
<comment type="caution">
    <text evidence="2">The sequence shown here is derived from an EMBL/GenBank/DDBJ whole genome shotgun (WGS) entry which is preliminary data.</text>
</comment>
<dbReference type="EMBL" id="LAZR01010484">
    <property type="protein sequence ID" value="KKM66676.1"/>
    <property type="molecule type" value="Genomic_DNA"/>
</dbReference>
<feature type="compositionally biased region" description="Basic and acidic residues" evidence="1">
    <location>
        <begin position="1"/>
        <end position="13"/>
    </location>
</feature>
<sequence>MQALEHQHPELQHHVHRRTPALGAAWPARRLLQDRSEARELHRPVQRLQRITPAEISSS</sequence>
<accession>A0A0F9JW32</accession>
<dbReference type="AlphaFoldDB" id="A0A0F9JW32"/>
<name>A0A0F9JW32_9ZZZZ</name>
<protein>
    <submittedName>
        <fullName evidence="2">Uncharacterized protein</fullName>
    </submittedName>
</protein>
<reference evidence="2" key="1">
    <citation type="journal article" date="2015" name="Nature">
        <title>Complex archaea that bridge the gap between prokaryotes and eukaryotes.</title>
        <authorList>
            <person name="Spang A."/>
            <person name="Saw J.H."/>
            <person name="Jorgensen S.L."/>
            <person name="Zaremba-Niedzwiedzka K."/>
            <person name="Martijn J."/>
            <person name="Lind A.E."/>
            <person name="van Eijk R."/>
            <person name="Schleper C."/>
            <person name="Guy L."/>
            <person name="Ettema T.J."/>
        </authorList>
    </citation>
    <scope>NUCLEOTIDE SEQUENCE</scope>
</reference>
<evidence type="ECO:0000256" key="1">
    <source>
        <dbReference type="SAM" id="MobiDB-lite"/>
    </source>
</evidence>
<proteinExistence type="predicted"/>
<gene>
    <name evidence="2" type="ORF">LCGC14_1478780</name>
</gene>
<evidence type="ECO:0000313" key="2">
    <source>
        <dbReference type="EMBL" id="KKM66676.1"/>
    </source>
</evidence>
<organism evidence="2">
    <name type="scientific">marine sediment metagenome</name>
    <dbReference type="NCBI Taxonomy" id="412755"/>
    <lineage>
        <taxon>unclassified sequences</taxon>
        <taxon>metagenomes</taxon>
        <taxon>ecological metagenomes</taxon>
    </lineage>
</organism>